<evidence type="ECO:0000256" key="6">
    <source>
        <dbReference type="ARBA" id="ARBA00022801"/>
    </source>
</evidence>
<evidence type="ECO:0000256" key="3">
    <source>
        <dbReference type="ARBA" id="ARBA00022485"/>
    </source>
</evidence>
<dbReference type="GO" id="GO:0046872">
    <property type="term" value="F:metal ion binding"/>
    <property type="evidence" value="ECO:0007669"/>
    <property type="project" value="UniProtKB-KW"/>
</dbReference>
<keyword evidence="7" id="KW-0809">Transit peptide</keyword>
<dbReference type="PANTHER" id="PTHR43286">
    <property type="entry name" value="ENDONUCLEASE III-LIKE PROTEIN 1"/>
    <property type="match status" value="1"/>
</dbReference>
<dbReference type="InterPro" id="IPR000445">
    <property type="entry name" value="HhH_motif"/>
</dbReference>
<evidence type="ECO:0000256" key="13">
    <source>
        <dbReference type="HAMAP-Rule" id="MF_03183"/>
    </source>
</evidence>
<evidence type="ECO:0000256" key="9">
    <source>
        <dbReference type="ARBA" id="ARBA00023014"/>
    </source>
</evidence>
<keyword evidence="13" id="KW-0539">Nucleus</keyword>
<dbReference type="Gene3D" id="1.10.1670.10">
    <property type="entry name" value="Helix-hairpin-Helix base-excision DNA repair enzymes (C-terminal)"/>
    <property type="match status" value="1"/>
</dbReference>
<organism evidence="16 17">
    <name type="scientific">Plasmodium gonderi</name>
    <dbReference type="NCBI Taxonomy" id="77519"/>
    <lineage>
        <taxon>Eukaryota</taxon>
        <taxon>Sar</taxon>
        <taxon>Alveolata</taxon>
        <taxon>Apicomplexa</taxon>
        <taxon>Aconoidasida</taxon>
        <taxon>Haemosporida</taxon>
        <taxon>Plasmodiidae</taxon>
        <taxon>Plasmodium</taxon>
        <taxon>Plasmodium (Plasmodium)</taxon>
    </lineage>
</organism>
<keyword evidence="16" id="KW-0540">Nuclease</keyword>
<dbReference type="InterPro" id="IPR003651">
    <property type="entry name" value="Endonuclease3_FeS-loop_motif"/>
</dbReference>
<dbReference type="AlphaFoldDB" id="A0A1Y1JKB4"/>
<dbReference type="Gene3D" id="1.10.340.30">
    <property type="entry name" value="Hypothetical protein, domain 2"/>
    <property type="match status" value="1"/>
</dbReference>
<dbReference type="CDD" id="cd00056">
    <property type="entry name" value="ENDO3c"/>
    <property type="match status" value="1"/>
</dbReference>
<evidence type="ECO:0000313" key="16">
    <source>
        <dbReference type="EMBL" id="GAW81875.1"/>
    </source>
</evidence>
<evidence type="ECO:0000256" key="2">
    <source>
        <dbReference type="ARBA" id="ARBA00008343"/>
    </source>
</evidence>
<evidence type="ECO:0000256" key="8">
    <source>
        <dbReference type="ARBA" id="ARBA00023004"/>
    </source>
</evidence>
<comment type="catalytic activity">
    <reaction evidence="13">
        <text>2'-deoxyribonucleotide-(2'-deoxyribose 5'-phosphate)-2'-deoxyribonucleotide-DNA = a 3'-end 2'-deoxyribonucleotide-(2,3-dehydro-2,3-deoxyribose 5'-phosphate)-DNA + a 5'-end 5'-phospho-2'-deoxyribonucleoside-DNA + H(+)</text>
        <dbReference type="Rhea" id="RHEA:66592"/>
        <dbReference type="Rhea" id="RHEA-COMP:13180"/>
        <dbReference type="Rhea" id="RHEA-COMP:16897"/>
        <dbReference type="Rhea" id="RHEA-COMP:17067"/>
        <dbReference type="ChEBI" id="CHEBI:15378"/>
        <dbReference type="ChEBI" id="CHEBI:136412"/>
        <dbReference type="ChEBI" id="CHEBI:157695"/>
        <dbReference type="ChEBI" id="CHEBI:167181"/>
        <dbReference type="EC" id="4.2.99.18"/>
    </reaction>
</comment>
<dbReference type="InterPro" id="IPR011257">
    <property type="entry name" value="DNA_glycosylase"/>
</dbReference>
<reference evidence="17" key="1">
    <citation type="submission" date="2017-04" db="EMBL/GenBank/DDBJ databases">
        <title>Plasmodium gonderi genome.</title>
        <authorList>
            <person name="Arisue N."/>
            <person name="Honma H."/>
            <person name="Kawai S."/>
            <person name="Tougan T."/>
            <person name="Tanabe K."/>
            <person name="Horii T."/>
        </authorList>
    </citation>
    <scope>NUCLEOTIDE SEQUENCE [LARGE SCALE GENOMIC DNA]</scope>
    <source>
        <strain evidence="17">ATCC 30045</strain>
    </source>
</reference>
<dbReference type="Pfam" id="PF00730">
    <property type="entry name" value="HhH-GPD"/>
    <property type="match status" value="1"/>
</dbReference>
<protein>
    <recommendedName>
        <fullName evidence="13">Endonuclease III homolog</fullName>
        <ecNumber evidence="13">3.2.2.-</ecNumber>
        <ecNumber evidence="13">4.2.99.18</ecNumber>
    </recommendedName>
    <alternativeName>
        <fullName evidence="13">Bifunctional DNA N-glycosylase/DNA-(apurinic or apyrimidinic site) lyase</fullName>
        <shortName evidence="13">DNA glycosylase/AP lyase</shortName>
    </alternativeName>
</protein>
<keyword evidence="6 13" id="KW-0378">Hydrolase</keyword>
<comment type="cofactor">
    <cofactor evidence="1">
        <name>[4Fe-4S] cluster</name>
        <dbReference type="ChEBI" id="CHEBI:49883"/>
    </cofactor>
</comment>
<keyword evidence="11 13" id="KW-0456">Lyase</keyword>
<feature type="domain" description="HhH-GPD" evidence="15">
    <location>
        <begin position="201"/>
        <end position="349"/>
    </location>
</feature>
<comment type="caution">
    <text evidence="13">Lacks conserved residue(s) required for the propagation of feature annotation.</text>
</comment>
<gene>
    <name evidence="13" type="primary">NTH1</name>
    <name evidence="16" type="ORF">PGO_113290</name>
</gene>
<dbReference type="OrthoDB" id="2099276at2759"/>
<dbReference type="FunFam" id="1.10.340.30:FF:000005">
    <property type="entry name" value="Endonuclease III-like protein 1"/>
    <property type="match status" value="1"/>
</dbReference>
<comment type="subcellular location">
    <subcellularLocation>
        <location evidence="13">Nucleus</location>
    </subcellularLocation>
    <subcellularLocation>
        <location evidence="13">Mitochondrion</location>
    </subcellularLocation>
</comment>
<keyword evidence="13" id="KW-0496">Mitochondrion</keyword>
<evidence type="ECO:0000313" key="17">
    <source>
        <dbReference type="Proteomes" id="UP000195521"/>
    </source>
</evidence>
<dbReference type="HAMAP" id="MF_03183">
    <property type="entry name" value="Endonuclease_III_Nth"/>
    <property type="match status" value="1"/>
</dbReference>
<dbReference type="PANTHER" id="PTHR43286:SF1">
    <property type="entry name" value="ENDONUCLEASE III-LIKE PROTEIN 1"/>
    <property type="match status" value="1"/>
</dbReference>
<dbReference type="EC" id="4.2.99.18" evidence="13"/>
<dbReference type="GO" id="GO:0005739">
    <property type="term" value="C:mitochondrion"/>
    <property type="evidence" value="ECO:0007669"/>
    <property type="project" value="UniProtKB-SubCell"/>
</dbReference>
<feature type="compositionally biased region" description="Basic and acidic residues" evidence="14">
    <location>
        <begin position="106"/>
        <end position="116"/>
    </location>
</feature>
<keyword evidence="17" id="KW-1185">Reference proteome</keyword>
<evidence type="ECO:0000256" key="10">
    <source>
        <dbReference type="ARBA" id="ARBA00023204"/>
    </source>
</evidence>
<evidence type="ECO:0000256" key="11">
    <source>
        <dbReference type="ARBA" id="ARBA00023239"/>
    </source>
</evidence>
<dbReference type="GO" id="GO:0006285">
    <property type="term" value="P:base-excision repair, AP site formation"/>
    <property type="evidence" value="ECO:0007669"/>
    <property type="project" value="UniProtKB-UniRule"/>
</dbReference>
<evidence type="ECO:0000256" key="5">
    <source>
        <dbReference type="ARBA" id="ARBA00022763"/>
    </source>
</evidence>
<dbReference type="SUPFAM" id="SSF48150">
    <property type="entry name" value="DNA-glycosylase"/>
    <property type="match status" value="1"/>
</dbReference>
<dbReference type="Proteomes" id="UP000195521">
    <property type="component" value="Unassembled WGS sequence"/>
</dbReference>
<keyword evidence="3" id="KW-0004">4Fe-4S</keyword>
<name>A0A1Y1JKB4_PLAGO</name>
<evidence type="ECO:0000259" key="15">
    <source>
        <dbReference type="SMART" id="SM00478"/>
    </source>
</evidence>
<comment type="caution">
    <text evidence="16">The sequence shown here is derived from an EMBL/GenBank/DDBJ whole genome shotgun (WGS) entry which is preliminary data.</text>
</comment>
<dbReference type="EC" id="3.2.2.-" evidence="13"/>
<evidence type="ECO:0000256" key="4">
    <source>
        <dbReference type="ARBA" id="ARBA00022723"/>
    </source>
</evidence>
<dbReference type="Pfam" id="PF10576">
    <property type="entry name" value="EndIII_4Fe-2S"/>
    <property type="match status" value="1"/>
</dbReference>
<dbReference type="SMART" id="SM00525">
    <property type="entry name" value="FES"/>
    <property type="match status" value="1"/>
</dbReference>
<dbReference type="InterPro" id="IPR004035">
    <property type="entry name" value="Endouclease-III_FeS-bd_BS"/>
</dbReference>
<keyword evidence="5 13" id="KW-0227">DNA damage</keyword>
<dbReference type="GO" id="GO:0051539">
    <property type="term" value="F:4 iron, 4 sulfur cluster binding"/>
    <property type="evidence" value="ECO:0007669"/>
    <property type="project" value="UniProtKB-KW"/>
</dbReference>
<dbReference type="GO" id="GO:0003677">
    <property type="term" value="F:DNA binding"/>
    <property type="evidence" value="ECO:0007669"/>
    <property type="project" value="UniProtKB-UniRule"/>
</dbReference>
<proteinExistence type="inferred from homology"/>
<keyword evidence="9" id="KW-0411">Iron-sulfur</keyword>
<keyword evidence="16" id="KW-0255">Endonuclease</keyword>
<dbReference type="GO" id="GO:0000703">
    <property type="term" value="F:oxidized pyrimidine nucleobase lesion DNA N-glycosylase activity"/>
    <property type="evidence" value="ECO:0007669"/>
    <property type="project" value="UniProtKB-UniRule"/>
</dbReference>
<sequence>MEQMSKYFNKEKGKKIQIKYEHKYSDDSNTNWIKEEKKIYTKKKHNLEKENIEIYQNEQLAKKLSTNVMQEEQRNYTARRLKVKKNELKKVNNEFRMKSIKIKREEAHNGREDHQKCSKGTRGTSVKRENYKVESDIMNNANTQNGDERELKQHFLHTYYKIKEMRKDIVAPVDKYGCHMLSEKTENEKVYRFQTLVSCMLSSRTKDEVTAVAMGRLKKHGLTVHNIVNTSEEKLKKLIYGVGFYNTKAKQLIQICHILKQKYNFDIPHTYEELIKLPGIGEKVAHLILQTALNKHEGIAVDIHVHRIANRLNWVNTKNEANTQIKLKNYVPKDLWSELNGLMVGFGQVICKAKNPLCGKCTLVDYCQYYKDSQNGSTPTRGGGGTGLPN</sequence>
<dbReference type="InterPro" id="IPR023170">
    <property type="entry name" value="HhH_base_excis_C"/>
</dbReference>
<dbReference type="EMBL" id="BDQF01000012">
    <property type="protein sequence ID" value="GAW81875.1"/>
    <property type="molecule type" value="Genomic_DNA"/>
</dbReference>
<evidence type="ECO:0000256" key="1">
    <source>
        <dbReference type="ARBA" id="ARBA00001966"/>
    </source>
</evidence>
<dbReference type="Pfam" id="PF00633">
    <property type="entry name" value="HHH"/>
    <property type="match status" value="1"/>
</dbReference>
<keyword evidence="12 13" id="KW-0326">Glycosidase</keyword>
<evidence type="ECO:0000256" key="14">
    <source>
        <dbReference type="SAM" id="MobiDB-lite"/>
    </source>
</evidence>
<evidence type="ECO:0000256" key="12">
    <source>
        <dbReference type="ARBA" id="ARBA00023295"/>
    </source>
</evidence>
<evidence type="ECO:0000256" key="7">
    <source>
        <dbReference type="ARBA" id="ARBA00022946"/>
    </source>
</evidence>
<comment type="function">
    <text evidence="13">Bifunctional DNA N-glycosylase with associated apurinic/apyrimidinic (AP) lyase function that catalyzes the first step in base excision repair (BER), the primary repair pathway for the repair of oxidative DNA damage. The DNA N-glycosylase activity releases the damaged DNA base from DNA by cleaving the N-glycosidic bond, leaving an AP site. The AP lyase activity cleaves the phosphodiester bond 3' to the AP site by a beta-elimination. Primarily recognizes and repairs oxidative base damage of pyrimidines.</text>
</comment>
<dbReference type="SMART" id="SM00478">
    <property type="entry name" value="ENDO3c"/>
    <property type="match status" value="1"/>
</dbReference>
<comment type="similarity">
    <text evidence="2 13">Belongs to the Nth/MutY family.</text>
</comment>
<accession>A0A1Y1JKB4</accession>
<dbReference type="GO" id="GO:0140078">
    <property type="term" value="F:class I DNA-(apurinic or apyrimidinic site) endonuclease activity"/>
    <property type="evidence" value="ECO:0007669"/>
    <property type="project" value="UniProtKB-EC"/>
</dbReference>
<dbReference type="GO" id="GO:0005634">
    <property type="term" value="C:nucleus"/>
    <property type="evidence" value="ECO:0007669"/>
    <property type="project" value="UniProtKB-SubCell"/>
</dbReference>
<keyword evidence="8" id="KW-0408">Iron</keyword>
<keyword evidence="10 13" id="KW-0234">DNA repair</keyword>
<dbReference type="PROSITE" id="PS00764">
    <property type="entry name" value="ENDONUCLEASE_III_1"/>
    <property type="match status" value="1"/>
</dbReference>
<dbReference type="InterPro" id="IPR030841">
    <property type="entry name" value="NTH1"/>
</dbReference>
<feature type="region of interest" description="Disordered" evidence="14">
    <location>
        <begin position="106"/>
        <end position="125"/>
    </location>
</feature>
<dbReference type="GO" id="GO:0006289">
    <property type="term" value="P:nucleotide-excision repair"/>
    <property type="evidence" value="ECO:0007669"/>
    <property type="project" value="TreeGrafter"/>
</dbReference>
<keyword evidence="4" id="KW-0479">Metal-binding</keyword>
<dbReference type="InterPro" id="IPR003265">
    <property type="entry name" value="HhH-GPD_domain"/>
</dbReference>